<dbReference type="Proteomes" id="UP000235145">
    <property type="component" value="Unassembled WGS sequence"/>
</dbReference>
<keyword evidence="1" id="KW-0472">Membrane</keyword>
<gene>
    <name evidence="2" type="ORF">LSAT_V11C700383920</name>
</gene>
<keyword evidence="1" id="KW-1133">Transmembrane helix</keyword>
<reference evidence="2 3" key="1">
    <citation type="journal article" date="2017" name="Nat. Commun.">
        <title>Genome assembly with in vitro proximity ligation data and whole-genome triplication in lettuce.</title>
        <authorList>
            <person name="Reyes-Chin-Wo S."/>
            <person name="Wang Z."/>
            <person name="Yang X."/>
            <person name="Kozik A."/>
            <person name="Arikit S."/>
            <person name="Song C."/>
            <person name="Xia L."/>
            <person name="Froenicke L."/>
            <person name="Lavelle D.O."/>
            <person name="Truco M.J."/>
            <person name="Xia R."/>
            <person name="Zhu S."/>
            <person name="Xu C."/>
            <person name="Xu H."/>
            <person name="Xu X."/>
            <person name="Cox K."/>
            <person name="Korf I."/>
            <person name="Meyers B.C."/>
            <person name="Michelmore R.W."/>
        </authorList>
    </citation>
    <scope>NUCLEOTIDE SEQUENCE [LARGE SCALE GENOMIC DNA]</scope>
    <source>
        <strain evidence="3">cv. Salinas</strain>
        <tissue evidence="2">Seedlings</tissue>
    </source>
</reference>
<feature type="transmembrane region" description="Helical" evidence="1">
    <location>
        <begin position="132"/>
        <end position="153"/>
    </location>
</feature>
<accession>A0A9R1X471</accession>
<dbReference type="Gramene" id="rna-gnl|WGS:NBSK|LSAT_7X106400_mrna">
    <property type="protein sequence ID" value="cds-PLY91007.1"/>
    <property type="gene ID" value="gene-LSAT_7X106400"/>
</dbReference>
<evidence type="ECO:0000256" key="1">
    <source>
        <dbReference type="SAM" id="Phobius"/>
    </source>
</evidence>
<feature type="transmembrane region" description="Helical" evidence="1">
    <location>
        <begin position="105"/>
        <end position="126"/>
    </location>
</feature>
<keyword evidence="3" id="KW-1185">Reference proteome</keyword>
<organism evidence="2 3">
    <name type="scientific">Lactuca sativa</name>
    <name type="common">Garden lettuce</name>
    <dbReference type="NCBI Taxonomy" id="4236"/>
    <lineage>
        <taxon>Eukaryota</taxon>
        <taxon>Viridiplantae</taxon>
        <taxon>Streptophyta</taxon>
        <taxon>Embryophyta</taxon>
        <taxon>Tracheophyta</taxon>
        <taxon>Spermatophyta</taxon>
        <taxon>Magnoliopsida</taxon>
        <taxon>eudicotyledons</taxon>
        <taxon>Gunneridae</taxon>
        <taxon>Pentapetalae</taxon>
        <taxon>asterids</taxon>
        <taxon>campanulids</taxon>
        <taxon>Asterales</taxon>
        <taxon>Asteraceae</taxon>
        <taxon>Cichorioideae</taxon>
        <taxon>Cichorieae</taxon>
        <taxon>Lactucinae</taxon>
        <taxon>Lactuca</taxon>
    </lineage>
</organism>
<name>A0A9R1X471_LACSA</name>
<dbReference type="OrthoDB" id="1935723at2759"/>
<proteinExistence type="predicted"/>
<dbReference type="PANTHER" id="PTHR36785:SF1">
    <property type="entry name" value="OS05G0502500 PROTEIN"/>
    <property type="match status" value="1"/>
</dbReference>
<comment type="caution">
    <text evidence="2">The sequence shown here is derived from an EMBL/GenBank/DDBJ whole genome shotgun (WGS) entry which is preliminary data.</text>
</comment>
<evidence type="ECO:0000313" key="3">
    <source>
        <dbReference type="Proteomes" id="UP000235145"/>
    </source>
</evidence>
<evidence type="ECO:0000313" key="2">
    <source>
        <dbReference type="EMBL" id="KAJ0195437.1"/>
    </source>
</evidence>
<dbReference type="PANTHER" id="PTHR36785">
    <property type="entry name" value="OS05G0502500 PROTEIN"/>
    <property type="match status" value="1"/>
</dbReference>
<sequence length="243" mass="26930">MMTTIFPQIFATFTDYKPQRQAFYTTKSRQSTNSFTRRYVCCFHQQNSRLGFESRVKLSLSKHQFDENLSKKKRVVLVRSNNLKFNSSGGGGGGGGRDDGSTARVLGNLALAIGLTYLSFTGQLGWVLDAIVSVWLLVILVPIVGLGVLIWWAGKDMVQSNCPNCGNEFQVFESTLTEESQVCPYCSQPFSVVGNEFVRNPVKYPNESTSFGEAFGDFSSRSKKGKASSRPVIDIEAEVKDID</sequence>
<dbReference type="AlphaFoldDB" id="A0A9R1X471"/>
<dbReference type="EMBL" id="NBSK02000007">
    <property type="protein sequence ID" value="KAJ0195437.1"/>
    <property type="molecule type" value="Genomic_DNA"/>
</dbReference>
<keyword evidence="1" id="KW-0812">Transmembrane</keyword>
<protein>
    <submittedName>
        <fullName evidence="2">Uncharacterized protein</fullName>
    </submittedName>
</protein>